<reference evidence="1 2" key="1">
    <citation type="submission" date="2018-07" db="EMBL/GenBank/DDBJ databases">
        <title>A draft genome of a endophytic bacteria, a new species of Pedobacter.</title>
        <authorList>
            <person name="Zhang Z.D."/>
            <person name="Chen Z.J."/>
        </authorList>
    </citation>
    <scope>NUCLEOTIDE SEQUENCE [LARGE SCALE GENOMIC DNA]</scope>
    <source>
        <strain evidence="1 2">RS10</strain>
    </source>
</reference>
<dbReference type="Proteomes" id="UP000252081">
    <property type="component" value="Unassembled WGS sequence"/>
</dbReference>
<proteinExistence type="predicted"/>
<dbReference type="Gene3D" id="2.40.128.490">
    <property type="entry name" value="Uncharacterised protein PF14869, DUF4488"/>
    <property type="match status" value="1"/>
</dbReference>
<dbReference type="AlphaFoldDB" id="A0A366KTV9"/>
<evidence type="ECO:0008006" key="3">
    <source>
        <dbReference type="Google" id="ProtNLM"/>
    </source>
</evidence>
<evidence type="ECO:0000313" key="2">
    <source>
        <dbReference type="Proteomes" id="UP000252081"/>
    </source>
</evidence>
<keyword evidence="2" id="KW-1185">Reference proteome</keyword>
<dbReference type="EMBL" id="QNQU01000015">
    <property type="protein sequence ID" value="RBQ04968.1"/>
    <property type="molecule type" value="Genomic_DNA"/>
</dbReference>
<protein>
    <recommendedName>
        <fullName evidence="3">DUF4488 domain-containing protein</fullName>
    </recommendedName>
</protein>
<name>A0A366KTV9_9SPHI</name>
<evidence type="ECO:0000313" key="1">
    <source>
        <dbReference type="EMBL" id="RBQ04968.1"/>
    </source>
</evidence>
<gene>
    <name evidence="1" type="ORF">DRW42_17800</name>
</gene>
<sequence length="182" mass="20664">MVYWIYIWKSKILLFNKSYQVFFSRKIVNLGFILTKINMLKKTSKIAMIILAAITIFSCKTVQQANLKEIKPFVGIWNDTTNPGSKIVFKSDGSFYNLAKENGVQVVTHSGTFKILSNNMYVLNISDARIDATYDLKGRQYANYYTLGSDQKTMKVSGYVDGRNGGKGLKWASDLVKVNRLD</sequence>
<comment type="caution">
    <text evidence="1">The sequence shown here is derived from an EMBL/GenBank/DDBJ whole genome shotgun (WGS) entry which is preliminary data.</text>
</comment>
<organism evidence="1 2">
    <name type="scientific">Pedobacter miscanthi</name>
    <dbReference type="NCBI Taxonomy" id="2259170"/>
    <lineage>
        <taxon>Bacteria</taxon>
        <taxon>Pseudomonadati</taxon>
        <taxon>Bacteroidota</taxon>
        <taxon>Sphingobacteriia</taxon>
        <taxon>Sphingobacteriales</taxon>
        <taxon>Sphingobacteriaceae</taxon>
        <taxon>Pedobacter</taxon>
    </lineage>
</organism>
<accession>A0A366KTV9</accession>